<name>A0A8T1TTB5_9STRA</name>
<dbReference type="Proteomes" id="UP000688947">
    <property type="component" value="Unassembled WGS sequence"/>
</dbReference>
<sequence>MELRMRSRCGCVGLQTGANLKQNRDIYGKYGKLIRAWWTVVRVTFYDCLPDLATKTKKSVARYALALWEACGSITSRVSTVVEVVC</sequence>
<reference evidence="1" key="1">
    <citation type="submission" date="2021-01" db="EMBL/GenBank/DDBJ databases">
        <title>Phytophthora aleatoria, a newly-described species from Pinus radiata is distinct from Phytophthora cactorum isolates based on comparative genomics.</title>
        <authorList>
            <person name="Mcdougal R."/>
            <person name="Panda P."/>
            <person name="Williams N."/>
            <person name="Studholme D.J."/>
        </authorList>
    </citation>
    <scope>NUCLEOTIDE SEQUENCE</scope>
    <source>
        <strain evidence="1">NZFS 3830</strain>
    </source>
</reference>
<proteinExistence type="predicted"/>
<organism evidence="1 2">
    <name type="scientific">Phytophthora cactorum</name>
    <dbReference type="NCBI Taxonomy" id="29920"/>
    <lineage>
        <taxon>Eukaryota</taxon>
        <taxon>Sar</taxon>
        <taxon>Stramenopiles</taxon>
        <taxon>Oomycota</taxon>
        <taxon>Peronosporomycetes</taxon>
        <taxon>Peronosporales</taxon>
        <taxon>Peronosporaceae</taxon>
        <taxon>Phytophthora</taxon>
    </lineage>
</organism>
<dbReference type="EMBL" id="JAENGZ010001533">
    <property type="protein sequence ID" value="KAG6947541.1"/>
    <property type="molecule type" value="Genomic_DNA"/>
</dbReference>
<accession>A0A8T1TTB5</accession>
<evidence type="ECO:0000313" key="1">
    <source>
        <dbReference type="EMBL" id="KAG6947541.1"/>
    </source>
</evidence>
<evidence type="ECO:0000313" key="2">
    <source>
        <dbReference type="Proteomes" id="UP000688947"/>
    </source>
</evidence>
<protein>
    <submittedName>
        <fullName evidence="1">Uncharacterized protein</fullName>
    </submittedName>
</protein>
<comment type="caution">
    <text evidence="1">The sequence shown here is derived from an EMBL/GenBank/DDBJ whole genome shotgun (WGS) entry which is preliminary data.</text>
</comment>
<dbReference type="AlphaFoldDB" id="A0A8T1TTB5"/>
<dbReference type="OrthoDB" id="119701at2759"/>
<gene>
    <name evidence="1" type="ORF">JG687_00016038</name>
</gene>